<keyword evidence="1" id="KW-1133">Transmembrane helix</keyword>
<dbReference type="AlphaFoldDB" id="A0AAJ2U9Z4"/>
<protein>
    <submittedName>
        <fullName evidence="2">Uncharacterized protein</fullName>
    </submittedName>
</protein>
<feature type="transmembrane region" description="Helical" evidence="1">
    <location>
        <begin position="152"/>
        <end position="173"/>
    </location>
</feature>
<reference evidence="2" key="1">
    <citation type="submission" date="2023-10" db="EMBL/GenBank/DDBJ databases">
        <title>Genome sequences of Mycoplasma ovipneumoniae isolated from goats.</title>
        <authorList>
            <person name="Spergser J."/>
        </authorList>
    </citation>
    <scope>NUCLEOTIDE SEQUENCE</scope>
    <source>
        <strain evidence="3">279</strain>
        <strain evidence="2">5N</strain>
    </source>
</reference>
<accession>A0AAJ2U9Z4</accession>
<dbReference type="EMBL" id="JAWPEX010000006">
    <property type="protein sequence ID" value="MDW2898252.1"/>
    <property type="molecule type" value="Genomic_DNA"/>
</dbReference>
<feature type="transmembrane region" description="Helical" evidence="1">
    <location>
        <begin position="299"/>
        <end position="318"/>
    </location>
</feature>
<dbReference type="RefSeq" id="WP_318043490.1">
    <property type="nucleotide sequence ID" value="NZ_JAWPEX010000006.1"/>
</dbReference>
<proteinExistence type="predicted"/>
<comment type="caution">
    <text evidence="2">The sequence shown here is derived from an EMBL/GenBank/DDBJ whole genome shotgun (WGS) entry which is preliminary data.</text>
</comment>
<dbReference type="Proteomes" id="UP001276398">
    <property type="component" value="Unassembled WGS sequence"/>
</dbReference>
<sequence>MSNLINLVKEKKLNDKNSRKFWILFVLSIIKTLFFVSLVVLGSSSYDYTTRLSSHRKSDVDLDSLMGRVLMTILLIAIFLFFISLFFRISLAWNLRDDEILKQSGINLKQFSNAFLLFPLTVSILLINNSFSPKNTIANHWTTRQLITKWKIINRFILLTLFFTILLAIFFTYGLSSSGIRQINNNFIRNFADVLRAIFAFTFWFAWILLFSLASYLFKIYKSIDKTEEANQTSTILAFFASFLGRYGRLFYRNTKTVSFDSNISHIEEELKTNEEIITEESKTKTNWEFYKFSIIKNIFHFIFIILFMIAPIVLLVVPTDQLIDQKASIGILFGLFSIAFSLYFFYIVPRYIANFSSLTENGFYIILYILDIFVPIVSIYNVIKYKQNKIILV</sequence>
<evidence type="ECO:0000313" key="4">
    <source>
        <dbReference type="Proteomes" id="UP001281777"/>
    </source>
</evidence>
<evidence type="ECO:0000313" key="2">
    <source>
        <dbReference type="EMBL" id="MDW2892611.1"/>
    </source>
</evidence>
<evidence type="ECO:0000313" key="3">
    <source>
        <dbReference type="EMBL" id="MDW2898252.1"/>
    </source>
</evidence>
<dbReference type="EMBL" id="JAWPFE010000005">
    <property type="protein sequence ID" value="MDW2892611.1"/>
    <property type="molecule type" value="Genomic_DNA"/>
</dbReference>
<feature type="transmembrane region" description="Helical" evidence="1">
    <location>
        <begin position="194"/>
        <end position="218"/>
    </location>
</feature>
<gene>
    <name evidence="3" type="ORF">R7V77_02825</name>
    <name evidence="2" type="ORF">R7W54_01345</name>
</gene>
<dbReference type="Proteomes" id="UP001281777">
    <property type="component" value="Unassembled WGS sequence"/>
</dbReference>
<name>A0AAJ2U9Z4_9BACT</name>
<feature type="transmembrane region" description="Helical" evidence="1">
    <location>
        <begin position="114"/>
        <end position="132"/>
    </location>
</feature>
<feature type="transmembrane region" description="Helical" evidence="1">
    <location>
        <begin position="330"/>
        <end position="349"/>
    </location>
</feature>
<feature type="transmembrane region" description="Helical" evidence="1">
    <location>
        <begin position="21"/>
        <end position="46"/>
    </location>
</feature>
<organism evidence="2 4">
    <name type="scientific">Mesomycoplasma ovipneumoniae</name>
    <dbReference type="NCBI Taxonomy" id="29562"/>
    <lineage>
        <taxon>Bacteria</taxon>
        <taxon>Bacillati</taxon>
        <taxon>Mycoplasmatota</taxon>
        <taxon>Mycoplasmoidales</taxon>
        <taxon>Metamycoplasmataceae</taxon>
        <taxon>Mesomycoplasma</taxon>
    </lineage>
</organism>
<keyword evidence="1" id="KW-0812">Transmembrane</keyword>
<evidence type="ECO:0000256" key="1">
    <source>
        <dbReference type="SAM" id="Phobius"/>
    </source>
</evidence>
<feature type="transmembrane region" description="Helical" evidence="1">
    <location>
        <begin position="66"/>
        <end position="93"/>
    </location>
</feature>
<keyword evidence="1" id="KW-0472">Membrane</keyword>
<feature type="transmembrane region" description="Helical" evidence="1">
    <location>
        <begin position="364"/>
        <end position="384"/>
    </location>
</feature>